<keyword evidence="5" id="KW-1185">Reference proteome</keyword>
<dbReference type="SUPFAM" id="SSF51735">
    <property type="entry name" value="NAD(P)-binding Rossmann-fold domains"/>
    <property type="match status" value="1"/>
</dbReference>
<dbReference type="Gene3D" id="3.90.25.10">
    <property type="entry name" value="UDP-galactose 4-epimerase, domain 1"/>
    <property type="match status" value="1"/>
</dbReference>
<dbReference type="PANTHER" id="PTHR42748:SF31">
    <property type="entry name" value="NMRA-LIKE DOMAIN-CONTAINING PROTEIN-RELATED"/>
    <property type="match status" value="1"/>
</dbReference>
<dbReference type="CDD" id="cd05251">
    <property type="entry name" value="NmrA_like_SDR_a"/>
    <property type="match status" value="1"/>
</dbReference>
<dbReference type="PANTHER" id="PTHR42748">
    <property type="entry name" value="NITROGEN METABOLITE REPRESSION PROTEIN NMRA FAMILY MEMBER"/>
    <property type="match status" value="1"/>
</dbReference>
<comment type="caution">
    <text evidence="4">The sequence shown here is derived from an EMBL/GenBank/DDBJ whole genome shotgun (WGS) entry which is preliminary data.</text>
</comment>
<evidence type="ECO:0000259" key="3">
    <source>
        <dbReference type="Pfam" id="PF05368"/>
    </source>
</evidence>
<dbReference type="InterPro" id="IPR036291">
    <property type="entry name" value="NAD(P)-bd_dom_sf"/>
</dbReference>
<dbReference type="Pfam" id="PF05368">
    <property type="entry name" value="NmrA"/>
    <property type="match status" value="1"/>
</dbReference>
<name>A0AAI8VS38_9PEZI</name>
<evidence type="ECO:0000256" key="2">
    <source>
        <dbReference type="ARBA" id="ARBA00022857"/>
    </source>
</evidence>
<dbReference type="InterPro" id="IPR008030">
    <property type="entry name" value="NmrA-like"/>
</dbReference>
<gene>
    <name evidence="4" type="ORF">KHLLAP_LOCUS10525</name>
</gene>
<dbReference type="GO" id="GO:0005634">
    <property type="term" value="C:nucleus"/>
    <property type="evidence" value="ECO:0007669"/>
    <property type="project" value="TreeGrafter"/>
</dbReference>
<dbReference type="Proteomes" id="UP001295740">
    <property type="component" value="Unassembled WGS sequence"/>
</dbReference>
<keyword evidence="2" id="KW-0521">NADP</keyword>
<evidence type="ECO:0000313" key="4">
    <source>
        <dbReference type="EMBL" id="CAJ2510057.1"/>
    </source>
</evidence>
<sequence length="325" mass="36083">MAEKKLITVFGATGLQGDSVVETFLNDPKLREEWAVRGVTRDVNKASAKELAKRGADVVSLTTWRQGDMNDTESLVKAMKGSHTVFANTNYWEACDKAGEVQQGKNLADAAKEAGVQHYIWSTLENVNKQTNGRLPDVYHFDSKAEVDEHVKSLGIPATLFLAGFYMSNFFGVDQVFRPVPPDNTWTMGLPMAPSVELPLFHTDGADKYIKAIVNNRHKLLGQKFLGATNYMTPQGMLDGFKTAFPKAGATARYVEMAKEECMDIYRNKGAPEYVALEVYEMFRFYEEAGYYGGASLGGTHALVEDPLTTWDDYLRQEPACAGLE</sequence>
<proteinExistence type="inferred from homology"/>
<accession>A0AAI8VS38</accession>
<dbReference type="AlphaFoldDB" id="A0AAI8VS38"/>
<reference evidence="4" key="1">
    <citation type="submission" date="2023-10" db="EMBL/GenBank/DDBJ databases">
        <authorList>
            <person name="Hackl T."/>
        </authorList>
    </citation>
    <scope>NUCLEOTIDE SEQUENCE</scope>
</reference>
<dbReference type="InterPro" id="IPR051164">
    <property type="entry name" value="NmrA-like_oxidored"/>
</dbReference>
<dbReference type="EMBL" id="CAUWAG010000013">
    <property type="protein sequence ID" value="CAJ2510057.1"/>
    <property type="molecule type" value="Genomic_DNA"/>
</dbReference>
<evidence type="ECO:0000256" key="1">
    <source>
        <dbReference type="ARBA" id="ARBA00006328"/>
    </source>
</evidence>
<feature type="domain" description="NmrA-like" evidence="3">
    <location>
        <begin position="3"/>
        <end position="315"/>
    </location>
</feature>
<protein>
    <submittedName>
        <fullName evidence="4">Uu.00g059570.m01.CDS01</fullName>
    </submittedName>
</protein>
<dbReference type="Gene3D" id="3.40.50.720">
    <property type="entry name" value="NAD(P)-binding Rossmann-like Domain"/>
    <property type="match status" value="1"/>
</dbReference>
<organism evidence="4 5">
    <name type="scientific">Anthostomella pinea</name>
    <dbReference type="NCBI Taxonomy" id="933095"/>
    <lineage>
        <taxon>Eukaryota</taxon>
        <taxon>Fungi</taxon>
        <taxon>Dikarya</taxon>
        <taxon>Ascomycota</taxon>
        <taxon>Pezizomycotina</taxon>
        <taxon>Sordariomycetes</taxon>
        <taxon>Xylariomycetidae</taxon>
        <taxon>Xylariales</taxon>
        <taxon>Xylariaceae</taxon>
        <taxon>Anthostomella</taxon>
    </lineage>
</organism>
<comment type="similarity">
    <text evidence="1">Belongs to the NmrA-type oxidoreductase family.</text>
</comment>
<evidence type="ECO:0000313" key="5">
    <source>
        <dbReference type="Proteomes" id="UP001295740"/>
    </source>
</evidence>